<dbReference type="InParanoid" id="A0A078A584"/>
<keyword evidence="3" id="KW-1185">Reference proteome</keyword>
<organism evidence="2 3">
    <name type="scientific">Stylonychia lemnae</name>
    <name type="common">Ciliate</name>
    <dbReference type="NCBI Taxonomy" id="5949"/>
    <lineage>
        <taxon>Eukaryota</taxon>
        <taxon>Sar</taxon>
        <taxon>Alveolata</taxon>
        <taxon>Ciliophora</taxon>
        <taxon>Intramacronucleata</taxon>
        <taxon>Spirotrichea</taxon>
        <taxon>Stichotrichia</taxon>
        <taxon>Sporadotrichida</taxon>
        <taxon>Oxytrichidae</taxon>
        <taxon>Stylonychinae</taxon>
        <taxon>Stylonychia</taxon>
    </lineage>
</organism>
<dbReference type="Proteomes" id="UP000039865">
    <property type="component" value="Unassembled WGS sequence"/>
</dbReference>
<keyword evidence="1" id="KW-0732">Signal</keyword>
<feature type="signal peptide" evidence="1">
    <location>
        <begin position="1"/>
        <end position="22"/>
    </location>
</feature>
<evidence type="ECO:0000256" key="1">
    <source>
        <dbReference type="SAM" id="SignalP"/>
    </source>
</evidence>
<evidence type="ECO:0000313" key="3">
    <source>
        <dbReference type="Proteomes" id="UP000039865"/>
    </source>
</evidence>
<name>A0A078A584_STYLE</name>
<accession>A0A078A584</accession>
<feature type="chain" id="PRO_5001729265" evidence="1">
    <location>
        <begin position="23"/>
        <end position="157"/>
    </location>
</feature>
<gene>
    <name evidence="2" type="primary">Contig13342.g14241</name>
    <name evidence="2" type="ORF">STYLEM_4905</name>
</gene>
<sequence>MRSITKTLCALFGLSVLSFTSAQIIDPETYIYSLPEYDVPMVQEAPFVSQQYWANDRNGLLSMELMGGLSVQDLSPEIYEDLHLSDSTVSPKMREIQQMRRIANHIFNMGYDSNEKGDKLYLNMYLQKHNLKPFQVKQIFKFLDENKIIRQKIIQQW</sequence>
<dbReference type="EMBL" id="CCKQ01004750">
    <property type="protein sequence ID" value="CDW75909.1"/>
    <property type="molecule type" value="Genomic_DNA"/>
</dbReference>
<protein>
    <submittedName>
        <fullName evidence="2">Uncharacterized protein</fullName>
    </submittedName>
</protein>
<reference evidence="2 3" key="1">
    <citation type="submission" date="2014-06" db="EMBL/GenBank/DDBJ databases">
        <authorList>
            <person name="Swart Estienne"/>
        </authorList>
    </citation>
    <scope>NUCLEOTIDE SEQUENCE [LARGE SCALE GENOMIC DNA]</scope>
    <source>
        <strain evidence="2 3">130c</strain>
    </source>
</reference>
<dbReference type="AlphaFoldDB" id="A0A078A584"/>
<proteinExistence type="predicted"/>
<evidence type="ECO:0000313" key="2">
    <source>
        <dbReference type="EMBL" id="CDW75909.1"/>
    </source>
</evidence>